<dbReference type="InterPro" id="IPR016040">
    <property type="entry name" value="NAD(P)-bd_dom"/>
</dbReference>
<feature type="domain" description="NAD(P)-binding" evidence="1">
    <location>
        <begin position="13"/>
        <end position="319"/>
    </location>
</feature>
<dbReference type="Gene3D" id="3.40.50.720">
    <property type="entry name" value="NAD(P)-binding Rossmann-like Domain"/>
    <property type="match status" value="1"/>
</dbReference>
<dbReference type="EMBL" id="WODC01000006">
    <property type="protein sequence ID" value="MUM78100.1"/>
    <property type="molecule type" value="Genomic_DNA"/>
</dbReference>
<dbReference type="EC" id="4.2.1.45" evidence="2"/>
<dbReference type="InterPro" id="IPR036291">
    <property type="entry name" value="NAD(P)-bd_dom_sf"/>
</dbReference>
<accession>A0A7K1KQ61</accession>
<dbReference type="GO" id="GO:0047733">
    <property type="term" value="F:CDP-glucose 4,6-dehydratase activity"/>
    <property type="evidence" value="ECO:0007669"/>
    <property type="project" value="UniProtKB-EC"/>
</dbReference>
<keyword evidence="3" id="KW-1185">Reference proteome</keyword>
<dbReference type="PANTHER" id="PTHR43000">
    <property type="entry name" value="DTDP-D-GLUCOSE 4,6-DEHYDRATASE-RELATED"/>
    <property type="match status" value="1"/>
</dbReference>
<sequence length="350" mass="38384">MFDGFFNGKKIFLTGDTGFKGGWLALWLKKMGAQVGAFALPPHTSPSLYQLADVGSAVTRLGGDIRNREEITSAIAGFAPDIVIHMAAQALVRPSYKAPLETFDTNVMGTANLLDAVRKTDKVKAVVIVTSDKCYENREWVWGYRENDPMGGHDPYSASKGCAELVTASFIRSYFKNSGTAVASVRAGNVIGGGDFAEDRLIPDMVRSFTRGEPVCIRSPQATRPWQHVLEPLSGYLLLARRLLEKGQDFGGGWNFGPADESTRTVGEVVTTFGEKWGEEASSRPDTHTHPHEPTLLRLDCSKANLLLDWKPKSDFSTALDWTIAWYKAWSTGADCAALTLNQIEAFENL</sequence>
<dbReference type="Gene3D" id="3.90.25.10">
    <property type="entry name" value="UDP-galactose 4-epimerase, domain 1"/>
    <property type="match status" value="1"/>
</dbReference>
<dbReference type="AlphaFoldDB" id="A0A7K1KQ61"/>
<dbReference type="NCBIfam" id="TIGR02622">
    <property type="entry name" value="CDP_4_6_dhtase"/>
    <property type="match status" value="1"/>
</dbReference>
<reference evidence="2 3" key="1">
    <citation type="submission" date="2019-11" db="EMBL/GenBank/DDBJ databases">
        <title>Pseudodesulfovibrio alkaliphilus, sp. nov., an alkaliphilic sulfate-reducing bacteria from mud volcano of Taman peninsula, Russia.</title>
        <authorList>
            <person name="Frolova A."/>
            <person name="Merkel A.Y."/>
            <person name="Slobodkin A.I."/>
        </authorList>
    </citation>
    <scope>NUCLEOTIDE SEQUENCE [LARGE SCALE GENOMIC DNA]</scope>
    <source>
        <strain evidence="2 3">F-1</strain>
    </source>
</reference>
<proteinExistence type="predicted"/>
<comment type="caution">
    <text evidence="2">The sequence shown here is derived from an EMBL/GenBank/DDBJ whole genome shotgun (WGS) entry which is preliminary data.</text>
</comment>
<evidence type="ECO:0000313" key="3">
    <source>
        <dbReference type="Proteomes" id="UP000461162"/>
    </source>
</evidence>
<dbReference type="SUPFAM" id="SSF51735">
    <property type="entry name" value="NAD(P)-binding Rossmann-fold domains"/>
    <property type="match status" value="1"/>
</dbReference>
<dbReference type="RefSeq" id="WP_155934712.1">
    <property type="nucleotide sequence ID" value="NZ_WODC01000006.1"/>
</dbReference>
<evidence type="ECO:0000313" key="2">
    <source>
        <dbReference type="EMBL" id="MUM78100.1"/>
    </source>
</evidence>
<protein>
    <submittedName>
        <fullName evidence="2">CDP-glucose 4,6-dehydratase</fullName>
        <ecNumber evidence="2">4.2.1.45</ecNumber>
    </submittedName>
</protein>
<dbReference type="CDD" id="cd05252">
    <property type="entry name" value="CDP_GD_SDR_e"/>
    <property type="match status" value="1"/>
</dbReference>
<organism evidence="2 3">
    <name type="scientific">Pseudodesulfovibrio alkaliphilus</name>
    <dbReference type="NCBI Taxonomy" id="2661613"/>
    <lineage>
        <taxon>Bacteria</taxon>
        <taxon>Pseudomonadati</taxon>
        <taxon>Thermodesulfobacteriota</taxon>
        <taxon>Desulfovibrionia</taxon>
        <taxon>Desulfovibrionales</taxon>
        <taxon>Desulfovibrionaceae</taxon>
    </lineage>
</organism>
<evidence type="ECO:0000259" key="1">
    <source>
        <dbReference type="Pfam" id="PF16363"/>
    </source>
</evidence>
<gene>
    <name evidence="2" type="primary">rfbG</name>
    <name evidence="2" type="ORF">GKC30_10675</name>
</gene>
<dbReference type="InterPro" id="IPR013445">
    <property type="entry name" value="CDP_4_6_deHydtase"/>
</dbReference>
<dbReference type="Pfam" id="PF16363">
    <property type="entry name" value="GDP_Man_Dehyd"/>
    <property type="match status" value="1"/>
</dbReference>
<name>A0A7K1KQ61_9BACT</name>
<keyword evidence="2" id="KW-0456">Lyase</keyword>
<dbReference type="Proteomes" id="UP000461162">
    <property type="component" value="Unassembled WGS sequence"/>
</dbReference>